<dbReference type="Proteomes" id="UP000800303">
    <property type="component" value="Unassembled WGS sequence"/>
</dbReference>
<proteinExistence type="predicted"/>
<dbReference type="EMBL" id="JAAFGS010000002">
    <property type="protein sequence ID" value="NGZ74959.1"/>
    <property type="molecule type" value="Genomic_DNA"/>
</dbReference>
<name>A0ABX0F4U5_9BACL</name>
<reference evidence="1 2" key="1">
    <citation type="submission" date="2020-01" db="EMBL/GenBank/DDBJ databases">
        <title>Polyphasic characterisation and genomic insights into a novel alkali tolerant bacterium VR-M41.</title>
        <authorList>
            <person name="Vemuluri V.R."/>
        </authorList>
    </citation>
    <scope>NUCLEOTIDE SEQUENCE [LARGE SCALE GENOMIC DNA]</scope>
    <source>
        <strain evidence="1 2">VR-M41</strain>
    </source>
</reference>
<organism evidence="1 2">
    <name type="scientific">Saccharibacillus alkalitolerans</name>
    <dbReference type="NCBI Taxonomy" id="2705290"/>
    <lineage>
        <taxon>Bacteria</taxon>
        <taxon>Bacillati</taxon>
        <taxon>Bacillota</taxon>
        <taxon>Bacilli</taxon>
        <taxon>Bacillales</taxon>
        <taxon>Paenibacillaceae</taxon>
        <taxon>Saccharibacillus</taxon>
    </lineage>
</organism>
<keyword evidence="2" id="KW-1185">Reference proteome</keyword>
<protein>
    <submittedName>
        <fullName evidence="1">Uncharacterized protein</fullName>
    </submittedName>
</protein>
<evidence type="ECO:0000313" key="2">
    <source>
        <dbReference type="Proteomes" id="UP000800303"/>
    </source>
</evidence>
<accession>A0ABX0F4U5</accession>
<sequence>MNKLKPVVALLIFSFVWLQAGCLRSGDDVYFRSEYVGTSAAFDIRLVAIQTNPSAPETSTLLIESKDEDGAKAGEKVKMYFKLSEGMIEGTVGEKVEVPIDQIPDQVLNGLDFETTLVYGDGEEEQAVFSRESIQRKFFNP</sequence>
<evidence type="ECO:0000313" key="1">
    <source>
        <dbReference type="EMBL" id="NGZ74959.1"/>
    </source>
</evidence>
<comment type="caution">
    <text evidence="1">The sequence shown here is derived from an EMBL/GenBank/DDBJ whole genome shotgun (WGS) entry which is preliminary data.</text>
</comment>
<gene>
    <name evidence="1" type="ORF">GYN08_06490</name>
</gene>
<dbReference type="RefSeq" id="WP_166273283.1">
    <property type="nucleotide sequence ID" value="NZ_JAAFGS010000002.1"/>
</dbReference>